<sequence>MNYQTVHLNIKLGELNMINELKILKKKYEEIMLSSAKIESEYFQTVMSSYAYKKISKGPSINIRPFDFQQTGFKKGRDLKALPKVIDNTYVYYFDSENKILLTENYGETDNFINREYYFYRGNCIESIYFGSGNSGVGNVSLLIGIKERPNYWVTYATYGYAIWEYIYNDDILVEINVKCKEHEQTELTFFKTCFEYNHGELNKIILKYPNGYEVQRYP</sequence>
<dbReference type="RefSeq" id="WP_100114103.1">
    <property type="nucleotide sequence ID" value="NZ_MDVB01000111.1"/>
</dbReference>
<reference evidence="1 2" key="1">
    <citation type="journal article" date="2017" name="MBio">
        <title>Type VI secretion-mediated competition in the bee gut microbiome.</title>
        <authorList>
            <person name="Steele M.I."/>
            <person name="Kwong W.K."/>
            <person name="Powell J.E."/>
            <person name="Whiteley M."/>
            <person name="Moran N.A."/>
        </authorList>
    </citation>
    <scope>NUCLEOTIDE SEQUENCE [LARGE SCALE GENOMIC DNA]</scope>
    <source>
        <strain evidence="1 2">App2-2</strain>
    </source>
</reference>
<accession>A0A2N9WRN0</accession>
<proteinExistence type="predicted"/>
<name>A0A2N9WRN0_9NEIS</name>
<gene>
    <name evidence="1" type="ORF">BGI32_10595</name>
</gene>
<evidence type="ECO:0000313" key="2">
    <source>
        <dbReference type="Proteomes" id="UP000231293"/>
    </source>
</evidence>
<dbReference type="Proteomes" id="UP000231293">
    <property type="component" value="Unassembled WGS sequence"/>
</dbReference>
<protein>
    <submittedName>
        <fullName evidence="1">Uncharacterized protein</fullName>
    </submittedName>
</protein>
<organism evidence="1 2">
    <name type="scientific">Snodgrassella alvi</name>
    <dbReference type="NCBI Taxonomy" id="1196083"/>
    <lineage>
        <taxon>Bacteria</taxon>
        <taxon>Pseudomonadati</taxon>
        <taxon>Pseudomonadota</taxon>
        <taxon>Betaproteobacteria</taxon>
        <taxon>Neisseriales</taxon>
        <taxon>Neisseriaceae</taxon>
        <taxon>Snodgrassella</taxon>
    </lineage>
</organism>
<evidence type="ECO:0000313" key="1">
    <source>
        <dbReference type="EMBL" id="PIT12809.1"/>
    </source>
</evidence>
<dbReference type="AlphaFoldDB" id="A0A2N9WRN0"/>
<comment type="caution">
    <text evidence="1">The sequence shown here is derived from an EMBL/GenBank/DDBJ whole genome shotgun (WGS) entry which is preliminary data.</text>
</comment>
<dbReference type="EMBL" id="MDVB01000111">
    <property type="protein sequence ID" value="PIT12809.1"/>
    <property type="molecule type" value="Genomic_DNA"/>
</dbReference>